<dbReference type="AlphaFoldDB" id="A0A0J9DZZ4"/>
<protein>
    <submittedName>
        <fullName evidence="2">Uncharacterized protein</fullName>
    </submittedName>
</protein>
<comment type="caution">
    <text evidence="2">The sequence shown here is derived from an EMBL/GenBank/DDBJ whole genome shotgun (WGS) entry which is preliminary data.</text>
</comment>
<keyword evidence="3" id="KW-1185">Reference proteome</keyword>
<proteinExistence type="predicted"/>
<dbReference type="PATRIC" id="fig|1675527.3.peg.1284"/>
<dbReference type="OrthoDB" id="7866398at2"/>
<dbReference type="EMBL" id="LFTY01000002">
    <property type="protein sequence ID" value="KMW56251.1"/>
    <property type="molecule type" value="Genomic_DNA"/>
</dbReference>
<evidence type="ECO:0000313" key="3">
    <source>
        <dbReference type="Proteomes" id="UP000037178"/>
    </source>
</evidence>
<evidence type="ECO:0000313" key="2">
    <source>
        <dbReference type="EMBL" id="KMW56251.1"/>
    </source>
</evidence>
<keyword evidence="1" id="KW-0472">Membrane</keyword>
<reference evidence="2 3" key="1">
    <citation type="submission" date="2015-06" db="EMBL/GenBank/DDBJ databases">
        <title>Draft genome sequence of an Alphaproteobacteria species associated to the Mediterranean sponge Oscarella lobularis.</title>
        <authorList>
            <person name="Jourda C."/>
            <person name="Santini S."/>
            <person name="Claverie J.-M."/>
        </authorList>
    </citation>
    <scope>NUCLEOTIDE SEQUENCE [LARGE SCALE GENOMIC DNA]</scope>
    <source>
        <strain evidence="2">IGS</strain>
    </source>
</reference>
<keyword evidence="1" id="KW-0812">Transmembrane</keyword>
<evidence type="ECO:0000256" key="1">
    <source>
        <dbReference type="SAM" id="Phobius"/>
    </source>
</evidence>
<dbReference type="Proteomes" id="UP000037178">
    <property type="component" value="Unassembled WGS sequence"/>
</dbReference>
<feature type="transmembrane region" description="Helical" evidence="1">
    <location>
        <begin position="6"/>
        <end position="24"/>
    </location>
</feature>
<dbReference type="RefSeq" id="WP_160314412.1">
    <property type="nucleotide sequence ID" value="NZ_LFTY01000002.1"/>
</dbReference>
<organism evidence="2 3">
    <name type="scientific">Candidatus Rhodobacter oscarellae</name>
    <dbReference type="NCBI Taxonomy" id="1675527"/>
    <lineage>
        <taxon>Bacteria</taxon>
        <taxon>Pseudomonadati</taxon>
        <taxon>Pseudomonadota</taxon>
        <taxon>Alphaproteobacteria</taxon>
        <taxon>Rhodobacterales</taxon>
        <taxon>Rhodobacter group</taxon>
        <taxon>Rhodobacter</taxon>
    </lineage>
</organism>
<keyword evidence="1" id="KW-1133">Transmembrane helix</keyword>
<sequence length="53" mass="5732">MILKIMVLFLAGMAILAMLGRLRFPGQKKLASMKCRGCGRYRIGKGPCSCGKG</sequence>
<dbReference type="STRING" id="1675527.AIOL_001203"/>
<name>A0A0J9DZZ4_9RHOB</name>
<gene>
    <name evidence="2" type="ORF">AIOL_001203</name>
</gene>
<accession>A0A0J9DZZ4</accession>